<dbReference type="RefSeq" id="WP_147275048.1">
    <property type="nucleotide sequence ID" value="NZ_QPJD01000006.1"/>
</dbReference>
<dbReference type="Gene3D" id="3.10.50.40">
    <property type="match status" value="1"/>
</dbReference>
<dbReference type="Proteomes" id="UP000252415">
    <property type="component" value="Unassembled WGS sequence"/>
</dbReference>
<evidence type="ECO:0000313" key="1">
    <source>
        <dbReference type="EMBL" id="RCW48524.1"/>
    </source>
</evidence>
<name>A0A368W7X4_9BACL</name>
<reference evidence="1 2" key="1">
    <citation type="submission" date="2018-07" db="EMBL/GenBank/DDBJ databases">
        <title>Genomic Encyclopedia of Type Strains, Phase III (KMG-III): the genomes of soil and plant-associated and newly described type strains.</title>
        <authorList>
            <person name="Whitman W."/>
        </authorList>
    </citation>
    <scope>NUCLEOTIDE SEQUENCE [LARGE SCALE GENOMIC DNA]</scope>
    <source>
        <strain evidence="1 2">CECT 7506</strain>
    </source>
</reference>
<sequence>MRLQKLGLFFSDGKGNIDEGKKTAALSRLEQVVRELKSGKTLNEEIALLKNEASFRIDADEQTFEGTFKRADYQVYGTIRQTADKLDSGQTSDIFEFGGYIIKLLEREDRGFKDFESVKNDVREQYLDSKYEDTVSEWARQAEVTINHNVYDRLKVR</sequence>
<dbReference type="OrthoDB" id="4229635at2"/>
<organism evidence="1 2">
    <name type="scientific">Paenibacillus prosopidis</name>
    <dbReference type="NCBI Taxonomy" id="630520"/>
    <lineage>
        <taxon>Bacteria</taxon>
        <taxon>Bacillati</taxon>
        <taxon>Bacillota</taxon>
        <taxon>Bacilli</taxon>
        <taxon>Bacillales</taxon>
        <taxon>Paenibacillaceae</taxon>
        <taxon>Paenibacillus</taxon>
    </lineage>
</organism>
<dbReference type="AlphaFoldDB" id="A0A368W7X4"/>
<proteinExistence type="predicted"/>
<gene>
    <name evidence="1" type="ORF">DFP97_106224</name>
</gene>
<dbReference type="GO" id="GO:0003755">
    <property type="term" value="F:peptidyl-prolyl cis-trans isomerase activity"/>
    <property type="evidence" value="ECO:0007669"/>
    <property type="project" value="InterPro"/>
</dbReference>
<dbReference type="InterPro" id="IPR046357">
    <property type="entry name" value="PPIase_dom_sf"/>
</dbReference>
<comment type="caution">
    <text evidence="1">The sequence shown here is derived from an EMBL/GenBank/DDBJ whole genome shotgun (WGS) entry which is preliminary data.</text>
</comment>
<accession>A0A368W7X4</accession>
<keyword evidence="2" id="KW-1185">Reference proteome</keyword>
<protein>
    <submittedName>
        <fullName evidence="1">Uncharacterized protein</fullName>
    </submittedName>
</protein>
<dbReference type="EMBL" id="QPJD01000006">
    <property type="protein sequence ID" value="RCW48524.1"/>
    <property type="molecule type" value="Genomic_DNA"/>
</dbReference>
<evidence type="ECO:0000313" key="2">
    <source>
        <dbReference type="Proteomes" id="UP000252415"/>
    </source>
</evidence>